<feature type="region of interest" description="Disordered" evidence="8">
    <location>
        <begin position="1"/>
        <end position="72"/>
    </location>
</feature>
<dbReference type="InterPro" id="IPR001853">
    <property type="entry name" value="DSBA-like_thioredoxin_dom"/>
</dbReference>
<dbReference type="InterPro" id="IPR013766">
    <property type="entry name" value="Thioredoxin_domain"/>
</dbReference>
<accession>A0A4R5TJ62</accession>
<evidence type="ECO:0000259" key="9">
    <source>
        <dbReference type="PROSITE" id="PS51352"/>
    </source>
</evidence>
<keyword evidence="11" id="KW-1185">Reference proteome</keyword>
<evidence type="ECO:0000256" key="4">
    <source>
        <dbReference type="ARBA" id="ARBA00022729"/>
    </source>
</evidence>
<evidence type="ECO:0000256" key="3">
    <source>
        <dbReference type="ARBA" id="ARBA00013831"/>
    </source>
</evidence>
<reference evidence="10 11" key="1">
    <citation type="submission" date="2019-03" db="EMBL/GenBank/DDBJ databases">
        <title>Luteimonas zhaokaii sp.nov., isolated from the rectal contents of Plateau pika in Yushu, Qinghai Province, China.</title>
        <authorList>
            <person name="Zhang G."/>
        </authorList>
    </citation>
    <scope>NUCLEOTIDE SEQUENCE [LARGE SCALE GENOMIC DNA]</scope>
    <source>
        <strain evidence="10 11">B9</strain>
    </source>
</reference>
<comment type="caution">
    <text evidence="10">The sequence shown here is derived from an EMBL/GenBank/DDBJ whole genome shotgun (WGS) entry which is preliminary data.</text>
</comment>
<evidence type="ECO:0000256" key="7">
    <source>
        <dbReference type="ARBA" id="ARBA00023284"/>
    </source>
</evidence>
<dbReference type="CDD" id="cd03019">
    <property type="entry name" value="DsbA_DsbA"/>
    <property type="match status" value="1"/>
</dbReference>
<dbReference type="GO" id="GO:0042597">
    <property type="term" value="C:periplasmic space"/>
    <property type="evidence" value="ECO:0007669"/>
    <property type="project" value="UniProtKB-SubCell"/>
</dbReference>
<name>A0A4R5TJ62_9GAMM</name>
<evidence type="ECO:0000256" key="8">
    <source>
        <dbReference type="SAM" id="MobiDB-lite"/>
    </source>
</evidence>
<dbReference type="InterPro" id="IPR023205">
    <property type="entry name" value="DsbA/DsbL"/>
</dbReference>
<dbReference type="InterPro" id="IPR050824">
    <property type="entry name" value="Thiol_disulfide_DsbA"/>
</dbReference>
<dbReference type="PANTHER" id="PTHR35891:SF2">
    <property type="entry name" value="THIOL:DISULFIDE INTERCHANGE PROTEIN DSBA"/>
    <property type="match status" value="1"/>
</dbReference>
<dbReference type="PROSITE" id="PS00194">
    <property type="entry name" value="THIOREDOXIN_1"/>
    <property type="match status" value="1"/>
</dbReference>
<dbReference type="SUPFAM" id="SSF52833">
    <property type="entry name" value="Thioredoxin-like"/>
    <property type="match status" value="1"/>
</dbReference>
<gene>
    <name evidence="10" type="ORF">E2F46_16125</name>
</gene>
<dbReference type="Pfam" id="PF01323">
    <property type="entry name" value="DSBA"/>
    <property type="match status" value="1"/>
</dbReference>
<dbReference type="AlphaFoldDB" id="A0A4R5TJ62"/>
<dbReference type="Proteomes" id="UP000294796">
    <property type="component" value="Unassembled WGS sequence"/>
</dbReference>
<dbReference type="GO" id="GO:0015036">
    <property type="term" value="F:disulfide oxidoreductase activity"/>
    <property type="evidence" value="ECO:0007669"/>
    <property type="project" value="UniProtKB-ARBA"/>
</dbReference>
<protein>
    <recommendedName>
        <fullName evidence="3">Thiol:disulfide interchange protein DsbA</fullName>
    </recommendedName>
</protein>
<comment type="similarity">
    <text evidence="2">Belongs to the thioredoxin family. DsbA subfamily.</text>
</comment>
<dbReference type="OrthoDB" id="9784896at2"/>
<evidence type="ECO:0000256" key="6">
    <source>
        <dbReference type="ARBA" id="ARBA00023157"/>
    </source>
</evidence>
<dbReference type="InterPro" id="IPR036249">
    <property type="entry name" value="Thioredoxin-like_sf"/>
</dbReference>
<dbReference type="InterPro" id="IPR017937">
    <property type="entry name" value="Thioredoxin_CS"/>
</dbReference>
<organism evidence="10 11">
    <name type="scientific">Luteimonas aestuarii</name>
    <dbReference type="NCBI Taxonomy" id="453837"/>
    <lineage>
        <taxon>Bacteria</taxon>
        <taxon>Pseudomonadati</taxon>
        <taxon>Pseudomonadota</taxon>
        <taxon>Gammaproteobacteria</taxon>
        <taxon>Lysobacterales</taxon>
        <taxon>Lysobacteraceae</taxon>
        <taxon>Luteimonas</taxon>
    </lineage>
</organism>
<dbReference type="PANTHER" id="PTHR35891">
    <property type="entry name" value="THIOL:DISULFIDE INTERCHANGE PROTEIN DSBA"/>
    <property type="match status" value="1"/>
</dbReference>
<sequence length="287" mass="31577">MSARTHARWRRSSRPRRMVPLLRRPPPRPRRQTRPTPRARMPRSRPRIPEPQPSDRRSALDPERRRSHPAPAFSFPVFDPMPRLTVLLAVLLAFAPASAHDGHDHGPGLQPIENGMALQPADGKLEVVEVFAYTCGHCANFQPILAQWKRTAPANVRFVYLPAAFDLQNGYARAYFAAESLGVLDRFHDAAYHAIHRSGALPARGATANELASFAATLGIDAARFRVAMDSPATDAKMATAREFAVRNGIQGTPTLVVDGRYRVQGSSFGDTLRLVDELAKSGGSAH</sequence>
<evidence type="ECO:0000313" key="10">
    <source>
        <dbReference type="EMBL" id="TDK20328.1"/>
    </source>
</evidence>
<evidence type="ECO:0000256" key="5">
    <source>
        <dbReference type="ARBA" id="ARBA00022764"/>
    </source>
</evidence>
<feature type="compositionally biased region" description="Basic residues" evidence="8">
    <location>
        <begin position="1"/>
        <end position="17"/>
    </location>
</feature>
<keyword evidence="5" id="KW-0574">Periplasm</keyword>
<dbReference type="PROSITE" id="PS51352">
    <property type="entry name" value="THIOREDOXIN_2"/>
    <property type="match status" value="1"/>
</dbReference>
<keyword evidence="4" id="KW-0732">Signal</keyword>
<dbReference type="Gene3D" id="3.40.30.10">
    <property type="entry name" value="Glutaredoxin"/>
    <property type="match status" value="1"/>
</dbReference>
<comment type="subcellular location">
    <subcellularLocation>
        <location evidence="1">Periplasm</location>
    </subcellularLocation>
</comment>
<evidence type="ECO:0000313" key="11">
    <source>
        <dbReference type="Proteomes" id="UP000294796"/>
    </source>
</evidence>
<keyword evidence="6" id="KW-1015">Disulfide bond</keyword>
<proteinExistence type="inferred from homology"/>
<feature type="compositionally biased region" description="Basic and acidic residues" evidence="8">
    <location>
        <begin position="53"/>
        <end position="64"/>
    </location>
</feature>
<evidence type="ECO:0000256" key="1">
    <source>
        <dbReference type="ARBA" id="ARBA00004418"/>
    </source>
</evidence>
<keyword evidence="7" id="KW-0676">Redox-active center</keyword>
<evidence type="ECO:0000256" key="2">
    <source>
        <dbReference type="ARBA" id="ARBA00005791"/>
    </source>
</evidence>
<dbReference type="EMBL" id="SMTF01000020">
    <property type="protein sequence ID" value="TDK20328.1"/>
    <property type="molecule type" value="Genomic_DNA"/>
</dbReference>
<feature type="domain" description="Thioredoxin" evidence="9">
    <location>
        <begin position="64"/>
        <end position="281"/>
    </location>
</feature>